<dbReference type="Proteomes" id="UP000023152">
    <property type="component" value="Unassembled WGS sequence"/>
</dbReference>
<feature type="compositionally biased region" description="Polar residues" evidence="6">
    <location>
        <begin position="11"/>
        <end position="20"/>
    </location>
</feature>
<protein>
    <submittedName>
        <fullName evidence="9">Succinylglutamate desuccinylase/aspartoacylase</fullName>
    </submittedName>
</protein>
<dbReference type="GO" id="GO:0046872">
    <property type="term" value="F:metal ion binding"/>
    <property type="evidence" value="ECO:0007669"/>
    <property type="project" value="UniProtKB-KW"/>
</dbReference>
<evidence type="ECO:0000313" key="10">
    <source>
        <dbReference type="Proteomes" id="UP000023152"/>
    </source>
</evidence>
<keyword evidence="5" id="KW-0175">Coiled coil</keyword>
<feature type="compositionally biased region" description="Basic and acidic residues" evidence="6">
    <location>
        <begin position="1"/>
        <end position="10"/>
    </location>
</feature>
<feature type="coiled-coil region" evidence="5">
    <location>
        <begin position="329"/>
        <end position="363"/>
    </location>
</feature>
<dbReference type="SUPFAM" id="SSF53187">
    <property type="entry name" value="Zn-dependent exopeptidases"/>
    <property type="match status" value="1"/>
</dbReference>
<keyword evidence="7" id="KW-0472">Membrane</keyword>
<keyword evidence="3" id="KW-0378">Hydrolase</keyword>
<dbReference type="AlphaFoldDB" id="X6P2S9"/>
<accession>X6P2S9</accession>
<keyword evidence="2" id="KW-0479">Metal-binding</keyword>
<feature type="region of interest" description="Disordered" evidence="6">
    <location>
        <begin position="1"/>
        <end position="28"/>
    </location>
</feature>
<dbReference type="EMBL" id="ASPP01004209">
    <property type="protein sequence ID" value="ETO32433.1"/>
    <property type="molecule type" value="Genomic_DNA"/>
</dbReference>
<evidence type="ECO:0000259" key="8">
    <source>
        <dbReference type="PROSITE" id="PS51382"/>
    </source>
</evidence>
<evidence type="ECO:0000313" key="9">
    <source>
        <dbReference type="EMBL" id="ETO32433.1"/>
    </source>
</evidence>
<feature type="transmembrane region" description="Helical" evidence="7">
    <location>
        <begin position="372"/>
        <end position="390"/>
    </location>
</feature>
<evidence type="ECO:0000256" key="2">
    <source>
        <dbReference type="ARBA" id="ARBA00022723"/>
    </source>
</evidence>
<evidence type="ECO:0000256" key="3">
    <source>
        <dbReference type="ARBA" id="ARBA00022801"/>
    </source>
</evidence>
<feature type="compositionally biased region" description="Low complexity" evidence="6">
    <location>
        <begin position="168"/>
        <end position="190"/>
    </location>
</feature>
<keyword evidence="4" id="KW-0862">Zinc</keyword>
<dbReference type="InterPro" id="IPR055438">
    <property type="entry name" value="AstE_AspA_cat"/>
</dbReference>
<dbReference type="CDD" id="cd06251">
    <property type="entry name" value="M14_ASTE_ASPA-like"/>
    <property type="match status" value="1"/>
</dbReference>
<name>X6P2S9_RETFI</name>
<dbReference type="PROSITE" id="PS51382">
    <property type="entry name" value="SPX"/>
    <property type="match status" value="1"/>
</dbReference>
<evidence type="ECO:0000256" key="5">
    <source>
        <dbReference type="SAM" id="Coils"/>
    </source>
</evidence>
<dbReference type="Pfam" id="PF24827">
    <property type="entry name" value="AstE_AspA_cat"/>
    <property type="match status" value="1"/>
</dbReference>
<dbReference type="GO" id="GO:0016788">
    <property type="term" value="F:hydrolase activity, acting on ester bonds"/>
    <property type="evidence" value="ECO:0007669"/>
    <property type="project" value="InterPro"/>
</dbReference>
<keyword evidence="7" id="KW-0812">Transmembrane</keyword>
<dbReference type="InterPro" id="IPR053138">
    <property type="entry name" value="N-alpha-Ac-DABA_deacetylase"/>
</dbReference>
<dbReference type="InterPro" id="IPR004331">
    <property type="entry name" value="SPX_dom"/>
</dbReference>
<proteinExistence type="predicted"/>
<keyword evidence="10" id="KW-1185">Reference proteome</keyword>
<evidence type="ECO:0000256" key="4">
    <source>
        <dbReference type="ARBA" id="ARBA00022833"/>
    </source>
</evidence>
<comment type="caution">
    <text evidence="9">The sequence shown here is derived from an EMBL/GenBank/DDBJ whole genome shotgun (WGS) entry which is preliminary data.</text>
</comment>
<dbReference type="PANTHER" id="PTHR37326:SF1">
    <property type="entry name" value="BLL3975 PROTEIN"/>
    <property type="match status" value="1"/>
</dbReference>
<feature type="compositionally biased region" description="Basic and acidic residues" evidence="6">
    <location>
        <begin position="142"/>
        <end position="156"/>
    </location>
</feature>
<feature type="compositionally biased region" description="Polar residues" evidence="6">
    <location>
        <begin position="158"/>
        <end position="167"/>
    </location>
</feature>
<feature type="domain" description="SPX" evidence="8">
    <location>
        <begin position="36"/>
        <end position="252"/>
    </location>
</feature>
<organism evidence="9 10">
    <name type="scientific">Reticulomyxa filosa</name>
    <dbReference type="NCBI Taxonomy" id="46433"/>
    <lineage>
        <taxon>Eukaryota</taxon>
        <taxon>Sar</taxon>
        <taxon>Rhizaria</taxon>
        <taxon>Retaria</taxon>
        <taxon>Foraminifera</taxon>
        <taxon>Monothalamids</taxon>
        <taxon>Reticulomyxidae</taxon>
        <taxon>Reticulomyxa</taxon>
    </lineage>
</organism>
<feature type="region of interest" description="Disordered" evidence="6">
    <location>
        <begin position="125"/>
        <end position="198"/>
    </location>
</feature>
<sequence>MSASTEKKETPQQQSSSQTAEPIKKEPKLSRAQSLLKFGEQYKASQIKQLEDYYIDYDALKILLHDLFELEANESTPLRDKRANFFIALIKEIGGADNLIAERLRKYYEQHMRLLMPDQYQQWKGNQQKRRESFSSSQTDSLLKDDIKSSTEKESADANVSPTQITLTNESANVVTNETTTTSTSSSTSEVSDKASNETFKQEKLKSNKISTAIRALSRLLIFWKQNELAISNIIKKYDTYSKENVCGLLCKLFFFFFLKKNCNLLRTYFIFDFQRDESINPIASKNKESTPEPAILGDDSKDPKVLFVVSFSYLPSRQQNFSSHMREIKKFKQDLQRLSRSVERFRQKKDVVEAEITKLNELMGQLAVKNIITYINIYIYIYMYVCIFMDMRYYVDLSTFFVEDQVATVKELPIDACEPGTITRLWLEAVDDPLTSLKLPVIICKGTIKGPVVGITAALHGNEVNGVSVIHRLIRAINVDELTGVIVCIPCANPPGFIHRTRHFICGQETKDLNKWFPGTSSGEGASQFVYCLTQKFVQKITHLIDLHTASHGRQNSLYARADMNHDVCKQMAILQAPQIILHSTAPDGSLREAAMKAGKPAITVEIGNPSSFQKAYISHALQGVENVLSFLGMIHDTVEPPLVMPTICVKSKWSFVEHGGTLQMMVGVNQWLKKGDVVAIGRNVFGDFVKQYEAQEDGIVIGRNIDPVLNCFLFAYNSNLYIFFVFNFE</sequence>
<gene>
    <name evidence="9" type="ORF">RFI_04684</name>
</gene>
<dbReference type="Gene3D" id="3.40.630.10">
    <property type="entry name" value="Zn peptidases"/>
    <property type="match status" value="1"/>
</dbReference>
<keyword evidence="7" id="KW-1133">Transmembrane helix</keyword>
<comment type="cofactor">
    <cofactor evidence="1">
        <name>Zn(2+)</name>
        <dbReference type="ChEBI" id="CHEBI:29105"/>
    </cofactor>
</comment>
<dbReference type="PANTHER" id="PTHR37326">
    <property type="entry name" value="BLL3975 PROTEIN"/>
    <property type="match status" value="1"/>
</dbReference>
<evidence type="ECO:0000256" key="1">
    <source>
        <dbReference type="ARBA" id="ARBA00001947"/>
    </source>
</evidence>
<dbReference type="OrthoDB" id="5588846at2759"/>
<evidence type="ECO:0000256" key="6">
    <source>
        <dbReference type="SAM" id="MobiDB-lite"/>
    </source>
</evidence>
<evidence type="ECO:0000256" key="7">
    <source>
        <dbReference type="SAM" id="Phobius"/>
    </source>
</evidence>
<reference evidence="9 10" key="1">
    <citation type="journal article" date="2013" name="Curr. Biol.">
        <title>The Genome of the Foraminiferan Reticulomyxa filosa.</title>
        <authorList>
            <person name="Glockner G."/>
            <person name="Hulsmann N."/>
            <person name="Schleicher M."/>
            <person name="Noegel A.A."/>
            <person name="Eichinger L."/>
            <person name="Gallinger C."/>
            <person name="Pawlowski J."/>
            <person name="Sierra R."/>
            <person name="Euteneuer U."/>
            <person name="Pillet L."/>
            <person name="Moustafa A."/>
            <person name="Platzer M."/>
            <person name="Groth M."/>
            <person name="Szafranski K."/>
            <person name="Schliwa M."/>
        </authorList>
    </citation>
    <scope>NUCLEOTIDE SEQUENCE [LARGE SCALE GENOMIC DNA]</scope>
</reference>